<dbReference type="InterPro" id="IPR008906">
    <property type="entry name" value="HATC_C_dom"/>
</dbReference>
<dbReference type="AlphaFoldDB" id="A0A1W0WE48"/>
<dbReference type="PANTHER" id="PTHR46169">
    <property type="entry name" value="DNA REPLICATION-RELATED ELEMENT FACTOR, ISOFORM A"/>
    <property type="match status" value="1"/>
</dbReference>
<reference evidence="3" key="1">
    <citation type="submission" date="2017-01" db="EMBL/GenBank/DDBJ databases">
        <title>Comparative genomics of anhydrobiosis in the tardigrade Hypsibius dujardini.</title>
        <authorList>
            <person name="Yoshida Y."/>
            <person name="Koutsovoulos G."/>
            <person name="Laetsch D."/>
            <person name="Stevens L."/>
            <person name="Kumar S."/>
            <person name="Horikawa D."/>
            <person name="Ishino K."/>
            <person name="Komine S."/>
            <person name="Tomita M."/>
            <person name="Blaxter M."/>
            <person name="Arakawa K."/>
        </authorList>
    </citation>
    <scope>NUCLEOTIDE SEQUENCE [LARGE SCALE GENOMIC DNA]</scope>
    <source>
        <strain evidence="3">Z151</strain>
    </source>
</reference>
<comment type="caution">
    <text evidence="2">The sequence shown here is derived from an EMBL/GenBank/DDBJ whole genome shotgun (WGS) entry which is preliminary data.</text>
</comment>
<dbReference type="InterPro" id="IPR052717">
    <property type="entry name" value="Vacuolar_transposase_reg"/>
</dbReference>
<dbReference type="Pfam" id="PF05699">
    <property type="entry name" value="Dimer_Tnp_hAT"/>
    <property type="match status" value="1"/>
</dbReference>
<sequence>MLNSIRKSYDQIEKILRDRNEVHLLPGSKALLEEFSEFLKPFKDATIVLSADTSPTLHLVALCYYKLRRQSNTISVTTSAALRALVDHAKKVVPVKLIVDDIHKVAMFLNPASKHLPVFEDHKKPAIQAMVGARLAKLLKKLEVPISNAVRVKKPSSFDANELLIYAEDTAGTESDDVDSYVKLPPPSSAKSLLQTWEDYKDVAPRLKLLADRILCVPASSTSSERLFSDAGNIFTDRRTSLGADKLDDLFLKWNLTFQE</sequence>
<organism evidence="2 3">
    <name type="scientific">Hypsibius exemplaris</name>
    <name type="common">Freshwater tardigrade</name>
    <dbReference type="NCBI Taxonomy" id="2072580"/>
    <lineage>
        <taxon>Eukaryota</taxon>
        <taxon>Metazoa</taxon>
        <taxon>Ecdysozoa</taxon>
        <taxon>Tardigrada</taxon>
        <taxon>Eutardigrada</taxon>
        <taxon>Parachela</taxon>
        <taxon>Hypsibioidea</taxon>
        <taxon>Hypsibiidae</taxon>
        <taxon>Hypsibius</taxon>
    </lineage>
</organism>
<dbReference type="OrthoDB" id="1607513at2759"/>
<gene>
    <name evidence="2" type="ORF">BV898_12234</name>
</gene>
<protein>
    <recommendedName>
        <fullName evidence="1">HAT C-terminal dimerisation domain-containing protein</fullName>
    </recommendedName>
</protein>
<dbReference type="EMBL" id="MTYJ01000122">
    <property type="protein sequence ID" value="OQV13486.1"/>
    <property type="molecule type" value="Genomic_DNA"/>
</dbReference>
<evidence type="ECO:0000313" key="2">
    <source>
        <dbReference type="EMBL" id="OQV13486.1"/>
    </source>
</evidence>
<accession>A0A1W0WE48</accession>
<dbReference type="GO" id="GO:0046983">
    <property type="term" value="F:protein dimerization activity"/>
    <property type="evidence" value="ECO:0007669"/>
    <property type="project" value="InterPro"/>
</dbReference>
<feature type="domain" description="HAT C-terminal dimerisation" evidence="1">
    <location>
        <begin position="192"/>
        <end position="250"/>
    </location>
</feature>
<dbReference type="GO" id="GO:0006357">
    <property type="term" value="P:regulation of transcription by RNA polymerase II"/>
    <property type="evidence" value="ECO:0007669"/>
    <property type="project" value="TreeGrafter"/>
</dbReference>
<dbReference type="InterPro" id="IPR012337">
    <property type="entry name" value="RNaseH-like_sf"/>
</dbReference>
<dbReference type="SUPFAM" id="SSF53098">
    <property type="entry name" value="Ribonuclease H-like"/>
    <property type="match status" value="1"/>
</dbReference>
<dbReference type="PANTHER" id="PTHR46169:SF15">
    <property type="entry name" value="INNER CENTROMERE PROTEIN A-LIKE ISOFORM X1-RELATED"/>
    <property type="match status" value="1"/>
</dbReference>
<keyword evidence="3" id="KW-1185">Reference proteome</keyword>
<dbReference type="GO" id="GO:0005634">
    <property type="term" value="C:nucleus"/>
    <property type="evidence" value="ECO:0007669"/>
    <property type="project" value="TreeGrafter"/>
</dbReference>
<evidence type="ECO:0000259" key="1">
    <source>
        <dbReference type="Pfam" id="PF05699"/>
    </source>
</evidence>
<proteinExistence type="predicted"/>
<dbReference type="Proteomes" id="UP000192578">
    <property type="component" value="Unassembled WGS sequence"/>
</dbReference>
<name>A0A1W0WE48_HYPEX</name>
<evidence type="ECO:0000313" key="3">
    <source>
        <dbReference type="Proteomes" id="UP000192578"/>
    </source>
</evidence>